<name>A0ABW6WVL0_9ACTN</name>
<keyword evidence="2" id="KW-0472">Membrane</keyword>
<evidence type="ECO:0000256" key="2">
    <source>
        <dbReference type="SAM" id="Phobius"/>
    </source>
</evidence>
<feature type="transmembrane region" description="Helical" evidence="2">
    <location>
        <begin position="102"/>
        <end position="123"/>
    </location>
</feature>
<comment type="caution">
    <text evidence="3">The sequence shown here is derived from an EMBL/GenBank/DDBJ whole genome shotgun (WGS) entry which is preliminary data.</text>
</comment>
<evidence type="ECO:0000313" key="3">
    <source>
        <dbReference type="EMBL" id="MFF5297200.1"/>
    </source>
</evidence>
<organism evidence="3 4">
    <name type="scientific">Paractinoplanes globisporus</name>
    <dbReference type="NCBI Taxonomy" id="113565"/>
    <lineage>
        <taxon>Bacteria</taxon>
        <taxon>Bacillati</taxon>
        <taxon>Actinomycetota</taxon>
        <taxon>Actinomycetes</taxon>
        <taxon>Micromonosporales</taxon>
        <taxon>Micromonosporaceae</taxon>
        <taxon>Paractinoplanes</taxon>
    </lineage>
</organism>
<gene>
    <name evidence="3" type="ORF">ACFY35_47875</name>
</gene>
<feature type="region of interest" description="Disordered" evidence="1">
    <location>
        <begin position="342"/>
        <end position="365"/>
    </location>
</feature>
<accession>A0ABW6WVL0</accession>
<evidence type="ECO:0000256" key="1">
    <source>
        <dbReference type="SAM" id="MobiDB-lite"/>
    </source>
</evidence>
<dbReference type="Proteomes" id="UP001602245">
    <property type="component" value="Unassembled WGS sequence"/>
</dbReference>
<keyword evidence="2" id="KW-1133">Transmembrane helix</keyword>
<feature type="transmembrane region" description="Helical" evidence="2">
    <location>
        <begin position="72"/>
        <end position="96"/>
    </location>
</feature>
<evidence type="ECO:0000313" key="4">
    <source>
        <dbReference type="Proteomes" id="UP001602245"/>
    </source>
</evidence>
<dbReference type="EMBL" id="JBIAZU010000010">
    <property type="protein sequence ID" value="MFF5297200.1"/>
    <property type="molecule type" value="Genomic_DNA"/>
</dbReference>
<keyword evidence="2" id="KW-0812">Transmembrane</keyword>
<reference evidence="3 4" key="1">
    <citation type="submission" date="2024-10" db="EMBL/GenBank/DDBJ databases">
        <title>The Natural Products Discovery Center: Release of the First 8490 Sequenced Strains for Exploring Actinobacteria Biosynthetic Diversity.</title>
        <authorList>
            <person name="Kalkreuter E."/>
            <person name="Kautsar S.A."/>
            <person name="Yang D."/>
            <person name="Bader C.D."/>
            <person name="Teijaro C.N."/>
            <person name="Fluegel L."/>
            <person name="Davis C.M."/>
            <person name="Simpson J.R."/>
            <person name="Lauterbach L."/>
            <person name="Steele A.D."/>
            <person name="Gui C."/>
            <person name="Meng S."/>
            <person name="Li G."/>
            <person name="Viehrig K."/>
            <person name="Ye F."/>
            <person name="Su P."/>
            <person name="Kiefer A.F."/>
            <person name="Nichols A."/>
            <person name="Cepeda A.J."/>
            <person name="Yan W."/>
            <person name="Fan B."/>
            <person name="Jiang Y."/>
            <person name="Adhikari A."/>
            <person name="Zheng C.-J."/>
            <person name="Schuster L."/>
            <person name="Cowan T.M."/>
            <person name="Smanski M.J."/>
            <person name="Chevrette M.G."/>
            <person name="De Carvalho L.P.S."/>
            <person name="Shen B."/>
        </authorList>
    </citation>
    <scope>NUCLEOTIDE SEQUENCE [LARGE SCALE GENOMIC DNA]</scope>
    <source>
        <strain evidence="3 4">NPDC000087</strain>
    </source>
</reference>
<protein>
    <submittedName>
        <fullName evidence="3">Uncharacterized protein</fullName>
    </submittedName>
</protein>
<feature type="transmembrane region" description="Helical" evidence="2">
    <location>
        <begin position="151"/>
        <end position="174"/>
    </location>
</feature>
<feature type="compositionally biased region" description="Polar residues" evidence="1">
    <location>
        <begin position="353"/>
        <end position="364"/>
    </location>
</feature>
<proteinExistence type="predicted"/>
<dbReference type="RefSeq" id="WP_157296388.1">
    <property type="nucleotide sequence ID" value="NZ_JBIAZU010000010.1"/>
</dbReference>
<keyword evidence="4" id="KW-1185">Reference proteome</keyword>
<sequence length="487" mass="51845">MTDSKASLAADSAPDGAWSANIIRGGTQHGPVIAGTTVHVSFQPSSTAPSTESAEPVPSAESFAHSARRRAWLIPLAALGVDLLILGIAGCVRLGWDKADKAASVGSFVVAVLGLICSITALLQSRRTQYTSPTGADMRAGWFAATSRHRYFAAPTIAAALILGVGAAGLWRLWLTSNASANDAAQDQSSVDLSVPLIGSSTSAAESISLPSEIRPAAGQTAYRLTFQLGRSYDLARPDDQDPNPEVADLEYRDGKYLAVPLGNATTMFKHLSGPKSLDEAMNSCPRMGLDQDRVNSSGLDVDHILCVRMADGRRALLQVQMITPGGPLTVLVVVASGWPRPALEPSKRTDPKTSPTARPSTGPTKVINVAAGEFVDFDSSPAKTVPISDGTEEPPFDLKTGPQTLYSDDSRVWITTDRSQCLNQARTSNRGYQEVVDLTRHITPTGIATACMVTTDKRIIFMSIKTLGRDPGWAPYQIQYERVGNL</sequence>